<gene>
    <name evidence="5" type="ORF">ENU78_02140</name>
</gene>
<dbReference type="InterPro" id="IPR001845">
    <property type="entry name" value="HTH_ArsR_DNA-bd_dom"/>
</dbReference>
<dbReference type="PROSITE" id="PS50987">
    <property type="entry name" value="HTH_ARSR_2"/>
    <property type="match status" value="1"/>
</dbReference>
<keyword evidence="2" id="KW-0238">DNA-binding</keyword>
<evidence type="ECO:0000256" key="2">
    <source>
        <dbReference type="ARBA" id="ARBA00023125"/>
    </source>
</evidence>
<dbReference type="InterPro" id="IPR011991">
    <property type="entry name" value="ArsR-like_HTH"/>
</dbReference>
<accession>A0A7C3KPW5</accession>
<keyword evidence="3" id="KW-0804">Transcription</keyword>
<evidence type="ECO:0000256" key="3">
    <source>
        <dbReference type="ARBA" id="ARBA00023163"/>
    </source>
</evidence>
<feature type="domain" description="HTH arsR-type" evidence="4">
    <location>
        <begin position="1"/>
        <end position="95"/>
    </location>
</feature>
<dbReference type="InterPro" id="IPR036388">
    <property type="entry name" value="WH-like_DNA-bd_sf"/>
</dbReference>
<comment type="caution">
    <text evidence="5">The sequence shown here is derived from an EMBL/GenBank/DDBJ whole genome shotgun (WGS) entry which is preliminary data.</text>
</comment>
<protein>
    <submittedName>
        <fullName evidence="5">ArsR family transcriptional regulator</fullName>
    </submittedName>
</protein>
<dbReference type="GO" id="GO:0003677">
    <property type="term" value="F:DNA binding"/>
    <property type="evidence" value="ECO:0007669"/>
    <property type="project" value="UniProtKB-KW"/>
</dbReference>
<dbReference type="InterPro" id="IPR051081">
    <property type="entry name" value="HTH_MetalResp_TranReg"/>
</dbReference>
<dbReference type="Gene3D" id="1.10.10.10">
    <property type="entry name" value="Winged helix-like DNA-binding domain superfamily/Winged helix DNA-binding domain"/>
    <property type="match status" value="1"/>
</dbReference>
<dbReference type="SMART" id="SM00418">
    <property type="entry name" value="HTH_ARSR"/>
    <property type="match status" value="1"/>
</dbReference>
<dbReference type="AlphaFoldDB" id="A0A7C3KPW5"/>
<dbReference type="GO" id="GO:0003700">
    <property type="term" value="F:DNA-binding transcription factor activity"/>
    <property type="evidence" value="ECO:0007669"/>
    <property type="project" value="InterPro"/>
</dbReference>
<organism evidence="5">
    <name type="scientific">Dictyoglomus thermophilum</name>
    <dbReference type="NCBI Taxonomy" id="14"/>
    <lineage>
        <taxon>Bacteria</taxon>
        <taxon>Pseudomonadati</taxon>
        <taxon>Dictyoglomota</taxon>
        <taxon>Dictyoglomia</taxon>
        <taxon>Dictyoglomales</taxon>
        <taxon>Dictyoglomaceae</taxon>
        <taxon>Dictyoglomus</taxon>
    </lineage>
</organism>
<dbReference type="InterPro" id="IPR036390">
    <property type="entry name" value="WH_DNA-bd_sf"/>
</dbReference>
<name>A0A7C3KPW5_DICTH</name>
<dbReference type="PANTHER" id="PTHR33154">
    <property type="entry name" value="TRANSCRIPTIONAL REGULATOR, ARSR FAMILY"/>
    <property type="match status" value="1"/>
</dbReference>
<evidence type="ECO:0000313" key="5">
    <source>
        <dbReference type="EMBL" id="HGK23240.1"/>
    </source>
</evidence>
<dbReference type="PRINTS" id="PR00778">
    <property type="entry name" value="HTHARSR"/>
</dbReference>
<evidence type="ECO:0000259" key="4">
    <source>
        <dbReference type="PROSITE" id="PS50987"/>
    </source>
</evidence>
<reference evidence="5" key="1">
    <citation type="journal article" date="2020" name="mSystems">
        <title>Genome- and Community-Level Interaction Insights into Carbon Utilization and Element Cycling Functions of Hydrothermarchaeota in Hydrothermal Sediment.</title>
        <authorList>
            <person name="Zhou Z."/>
            <person name="Liu Y."/>
            <person name="Xu W."/>
            <person name="Pan J."/>
            <person name="Luo Z.H."/>
            <person name="Li M."/>
        </authorList>
    </citation>
    <scope>NUCLEOTIDE SEQUENCE [LARGE SCALE GENOMIC DNA]</scope>
    <source>
        <strain evidence="5">SpSt-70</strain>
    </source>
</reference>
<keyword evidence="1" id="KW-0805">Transcription regulation</keyword>
<dbReference type="SUPFAM" id="SSF46785">
    <property type="entry name" value="Winged helix' DNA-binding domain"/>
    <property type="match status" value="1"/>
</dbReference>
<dbReference type="PANTHER" id="PTHR33154:SF18">
    <property type="entry name" value="ARSENICAL RESISTANCE OPERON REPRESSOR"/>
    <property type="match status" value="1"/>
</dbReference>
<sequence>MKRYERILKALSEEKRLKVFALLLHMGGEYYVCEIADALEEFHYNVSKYLKELKMVDLVEENRIGKGVLYSVKEPKDEFLKNLYDAILSIKNEDLEKAKELLKLRVSLREENKCVMRKHPKWEEIVKEVKIK</sequence>
<evidence type="ECO:0000256" key="1">
    <source>
        <dbReference type="ARBA" id="ARBA00023015"/>
    </source>
</evidence>
<dbReference type="CDD" id="cd00090">
    <property type="entry name" value="HTH_ARSR"/>
    <property type="match status" value="1"/>
</dbReference>
<proteinExistence type="predicted"/>
<dbReference type="RefSeq" id="WP_149122750.1">
    <property type="nucleotide sequence ID" value="NZ_VTFL01000002.1"/>
</dbReference>
<dbReference type="EMBL" id="DTDV01000006">
    <property type="protein sequence ID" value="HGK23240.1"/>
    <property type="molecule type" value="Genomic_DNA"/>
</dbReference>